<proteinExistence type="predicted"/>
<dbReference type="RefSeq" id="WP_264319492.1">
    <property type="nucleotide sequence ID" value="NZ_JADEXN010000003.1"/>
</dbReference>
<sequence>MSIAARGILRSCIGVPELWGEVSCSGDAAGRVAYEVFEMVKEQKIL</sequence>
<organism evidence="1 2">
    <name type="scientific">Zarconia navalis LEGE 11467</name>
    <dbReference type="NCBI Taxonomy" id="1828826"/>
    <lineage>
        <taxon>Bacteria</taxon>
        <taxon>Bacillati</taxon>
        <taxon>Cyanobacteriota</taxon>
        <taxon>Cyanophyceae</taxon>
        <taxon>Oscillatoriophycideae</taxon>
        <taxon>Oscillatoriales</taxon>
        <taxon>Oscillatoriales incertae sedis</taxon>
        <taxon>Zarconia</taxon>
        <taxon>Zarconia navalis</taxon>
    </lineage>
</organism>
<accession>A0A928VV13</accession>
<dbReference type="EMBL" id="JADEXN010000003">
    <property type="protein sequence ID" value="MBE9039227.1"/>
    <property type="molecule type" value="Genomic_DNA"/>
</dbReference>
<keyword evidence="2" id="KW-1185">Reference proteome</keyword>
<protein>
    <submittedName>
        <fullName evidence="1">Uncharacterized protein</fullName>
    </submittedName>
</protein>
<evidence type="ECO:0000313" key="2">
    <source>
        <dbReference type="Proteomes" id="UP000621799"/>
    </source>
</evidence>
<evidence type="ECO:0000313" key="1">
    <source>
        <dbReference type="EMBL" id="MBE9039227.1"/>
    </source>
</evidence>
<gene>
    <name evidence="1" type="ORF">IQ235_00255</name>
</gene>
<name>A0A928VV13_9CYAN</name>
<comment type="caution">
    <text evidence="1">The sequence shown here is derived from an EMBL/GenBank/DDBJ whole genome shotgun (WGS) entry which is preliminary data.</text>
</comment>
<reference evidence="1" key="1">
    <citation type="submission" date="2020-10" db="EMBL/GenBank/DDBJ databases">
        <authorList>
            <person name="Castelo-Branco R."/>
            <person name="Eusebio N."/>
            <person name="Adriana R."/>
            <person name="Vieira A."/>
            <person name="Brugerolle De Fraissinette N."/>
            <person name="Rezende De Castro R."/>
            <person name="Schneider M.P."/>
            <person name="Vasconcelos V."/>
            <person name="Leao P.N."/>
        </authorList>
    </citation>
    <scope>NUCLEOTIDE SEQUENCE</scope>
    <source>
        <strain evidence="1">LEGE 11467</strain>
    </source>
</reference>
<dbReference type="Proteomes" id="UP000621799">
    <property type="component" value="Unassembled WGS sequence"/>
</dbReference>
<dbReference type="AlphaFoldDB" id="A0A928VV13"/>